<dbReference type="AlphaFoldDB" id="A0A426YIX8"/>
<name>A0A426YIX8_ENSVE</name>
<dbReference type="PRINTS" id="PR00125">
    <property type="entry name" value="ATPASEDELTA"/>
</dbReference>
<dbReference type="InterPro" id="IPR000711">
    <property type="entry name" value="ATPase_OSCP/dsu"/>
</dbReference>
<feature type="region of interest" description="Disordered" evidence="7">
    <location>
        <begin position="1"/>
        <end position="22"/>
    </location>
</feature>
<accession>A0A426YIX8</accession>
<dbReference type="GO" id="GO:0016020">
    <property type="term" value="C:membrane"/>
    <property type="evidence" value="ECO:0007669"/>
    <property type="project" value="UniProtKB-SubCell"/>
</dbReference>
<keyword evidence="3" id="KW-0375">Hydrogen ion transport</keyword>
<proteinExistence type="inferred from homology"/>
<keyword evidence="5" id="KW-0472">Membrane</keyword>
<dbReference type="HAMAP" id="MF_01416">
    <property type="entry name" value="ATP_synth_delta_bact"/>
    <property type="match status" value="1"/>
</dbReference>
<comment type="caution">
    <text evidence="8">The sequence shown here is derived from an EMBL/GenBank/DDBJ whole genome shotgun (WGS) entry which is preliminary data.</text>
</comment>
<comment type="subcellular location">
    <subcellularLocation>
        <location evidence="1">Membrane</location>
    </subcellularLocation>
</comment>
<evidence type="ECO:0000256" key="1">
    <source>
        <dbReference type="ARBA" id="ARBA00004370"/>
    </source>
</evidence>
<evidence type="ECO:0000256" key="3">
    <source>
        <dbReference type="ARBA" id="ARBA00022781"/>
    </source>
</evidence>
<evidence type="ECO:0000256" key="6">
    <source>
        <dbReference type="ARBA" id="ARBA00023310"/>
    </source>
</evidence>
<evidence type="ECO:0000313" key="8">
    <source>
        <dbReference type="EMBL" id="RRT51684.1"/>
    </source>
</evidence>
<dbReference type="EMBL" id="AMZH03012096">
    <property type="protein sequence ID" value="RRT51684.1"/>
    <property type="molecule type" value="Genomic_DNA"/>
</dbReference>
<dbReference type="PANTHER" id="PTHR11910">
    <property type="entry name" value="ATP SYNTHASE DELTA CHAIN"/>
    <property type="match status" value="1"/>
</dbReference>
<gene>
    <name evidence="8" type="ORF">B296_00050962</name>
</gene>
<reference evidence="8 9" key="1">
    <citation type="journal article" date="2014" name="Agronomy (Basel)">
        <title>A Draft Genome Sequence for Ensete ventricosum, the Drought-Tolerant Tree Against Hunger.</title>
        <authorList>
            <person name="Harrison J."/>
            <person name="Moore K.A."/>
            <person name="Paszkiewicz K."/>
            <person name="Jones T."/>
            <person name="Grant M."/>
            <person name="Ambacheew D."/>
            <person name="Muzemil S."/>
            <person name="Studholme D.J."/>
        </authorList>
    </citation>
    <scope>NUCLEOTIDE SEQUENCE [LARGE SCALE GENOMIC DNA]</scope>
</reference>
<keyword evidence="4" id="KW-0406">Ion transport</keyword>
<evidence type="ECO:0000256" key="4">
    <source>
        <dbReference type="ARBA" id="ARBA00023065"/>
    </source>
</evidence>
<protein>
    <recommendedName>
        <fullName evidence="10">ATP synthase delta chain, chloroplastic</fullName>
    </recommendedName>
</protein>
<feature type="compositionally biased region" description="Polar residues" evidence="7">
    <location>
        <begin position="1"/>
        <end position="14"/>
    </location>
</feature>
<evidence type="ECO:0000256" key="5">
    <source>
        <dbReference type="ARBA" id="ARBA00023136"/>
    </source>
</evidence>
<evidence type="ECO:0000256" key="2">
    <source>
        <dbReference type="ARBA" id="ARBA00022448"/>
    </source>
</evidence>
<organism evidence="8 9">
    <name type="scientific">Ensete ventricosum</name>
    <name type="common">Abyssinian banana</name>
    <name type="synonym">Musa ensete</name>
    <dbReference type="NCBI Taxonomy" id="4639"/>
    <lineage>
        <taxon>Eukaryota</taxon>
        <taxon>Viridiplantae</taxon>
        <taxon>Streptophyta</taxon>
        <taxon>Embryophyta</taxon>
        <taxon>Tracheophyta</taxon>
        <taxon>Spermatophyta</taxon>
        <taxon>Magnoliopsida</taxon>
        <taxon>Liliopsida</taxon>
        <taxon>Zingiberales</taxon>
        <taxon>Musaceae</taxon>
        <taxon>Ensete</taxon>
    </lineage>
</organism>
<dbReference type="Pfam" id="PF00213">
    <property type="entry name" value="OSCP"/>
    <property type="match status" value="1"/>
</dbReference>
<keyword evidence="6" id="KW-0066">ATP synthesis</keyword>
<evidence type="ECO:0000256" key="7">
    <source>
        <dbReference type="SAM" id="MobiDB-lite"/>
    </source>
</evidence>
<evidence type="ECO:0000313" key="9">
    <source>
        <dbReference type="Proteomes" id="UP000287651"/>
    </source>
</evidence>
<keyword evidence="2" id="KW-0813">Transport</keyword>
<sequence>MSILNQSISPNGQPQFPLKGSTAQDACQNVQMGLPLRKTSTLKAYRSSFMKTASSVHGASDVGSRTDGHNDILDGSTGSIRNLPQLLQLENPSENGEKCKISVYSVKFQPFNPSFMHAFVENEEFCEIEDVGKKSDQGSFRPSDVLVVSVSSAVELDDRQMDLITRKMQRLTGFRKLRLENTVDPTLIAGFVISYCSDGSHAIDLSVKGQLATLAARLESSDQKTANTVQSWSFPNNMS</sequence>
<dbReference type="Proteomes" id="UP000287651">
    <property type="component" value="Unassembled WGS sequence"/>
</dbReference>
<evidence type="ECO:0008006" key="10">
    <source>
        <dbReference type="Google" id="ProtNLM"/>
    </source>
</evidence>
<dbReference type="GO" id="GO:0046933">
    <property type="term" value="F:proton-transporting ATP synthase activity, rotational mechanism"/>
    <property type="evidence" value="ECO:0007669"/>
    <property type="project" value="InterPro"/>
</dbReference>